<sequence>MARRTGFAVGLRETMYNLTMRRNSVYVTFLVIGGFAATKFMGAASDYVWETYNQGKLFKDLEKSLEAREQ</sequence>
<dbReference type="AlphaFoldDB" id="A0A9C7PZH2"/>
<dbReference type="GO" id="GO:0005743">
    <property type="term" value="C:mitochondrial inner membrane"/>
    <property type="evidence" value="ECO:0007669"/>
    <property type="project" value="UniProtKB-SubCell"/>
</dbReference>
<keyword evidence="4 11" id="KW-0679">Respiratory chain</keyword>
<name>A0A9C7PZH2_9RHOD</name>
<dbReference type="PANTHER" id="PTHR12980">
    <property type="entry name" value="UBIQUINOL-CYTOCHROME C REDUCTASE COMPLEX, SUBUNIT X"/>
    <property type="match status" value="1"/>
</dbReference>
<comment type="function">
    <text evidence="11">Component of the ubiquinol-cytochrome c oxidoreductase, a multisubunit transmembrane complex that is part of the mitochondrial electron transport chain which drives oxidative phosphorylation. The complex plays an important role in the uptake of multiple carbon sources present in different host niches.</text>
</comment>
<dbReference type="InterPro" id="IPR008027">
    <property type="entry name" value="QCR9"/>
</dbReference>
<organism evidence="12 13">
    <name type="scientific">Galdieria partita</name>
    <dbReference type="NCBI Taxonomy" id="83374"/>
    <lineage>
        <taxon>Eukaryota</taxon>
        <taxon>Rhodophyta</taxon>
        <taxon>Bangiophyceae</taxon>
        <taxon>Galdieriales</taxon>
        <taxon>Galdieriaceae</taxon>
        <taxon>Galdieria</taxon>
    </lineage>
</organism>
<dbReference type="GO" id="GO:0045275">
    <property type="term" value="C:respiratory chain complex III"/>
    <property type="evidence" value="ECO:0007669"/>
    <property type="project" value="UniProtKB-UniRule"/>
</dbReference>
<reference evidence="12" key="2">
    <citation type="submission" date="2022-01" db="EMBL/GenBank/DDBJ databases">
        <authorList>
            <person name="Hirooka S."/>
            <person name="Miyagishima S.Y."/>
        </authorList>
    </citation>
    <scope>NUCLEOTIDE SEQUENCE</scope>
    <source>
        <strain evidence="12">NBRC 102759</strain>
    </source>
</reference>
<keyword evidence="13" id="KW-1185">Reference proteome</keyword>
<evidence type="ECO:0000256" key="9">
    <source>
        <dbReference type="ARBA" id="ARBA00023128"/>
    </source>
</evidence>
<comment type="subunit">
    <text evidence="11">Component of the ubiquinol-cytochrome c oxidoreductase (cytochrome b-c1 complex, complex III, CIII), a multisubunit enzyme composed of 3 respiratory subunits cytochrome b, cytochrome c1 and Rieske protein, 2 core protein subunits, and additional low-molecular weight protein subunits.</text>
</comment>
<evidence type="ECO:0000256" key="4">
    <source>
        <dbReference type="ARBA" id="ARBA00022660"/>
    </source>
</evidence>
<keyword evidence="9 11" id="KW-0496">Mitochondrion</keyword>
<comment type="subcellular location">
    <subcellularLocation>
        <location evidence="1 11">Mitochondrion inner membrane</location>
        <topology evidence="1 11">Single-pass membrane protein</topology>
    </subcellularLocation>
</comment>
<feature type="transmembrane region" description="Helical" evidence="11">
    <location>
        <begin position="25"/>
        <end position="49"/>
    </location>
</feature>
<keyword evidence="3 11" id="KW-0813">Transport</keyword>
<dbReference type="EMBL" id="BQMJ01000036">
    <property type="protein sequence ID" value="GJQ12736.1"/>
    <property type="molecule type" value="Genomic_DNA"/>
</dbReference>
<evidence type="ECO:0000256" key="2">
    <source>
        <dbReference type="ARBA" id="ARBA00007856"/>
    </source>
</evidence>
<evidence type="ECO:0000313" key="13">
    <source>
        <dbReference type="Proteomes" id="UP001061958"/>
    </source>
</evidence>
<keyword evidence="6 11" id="KW-0999">Mitochondrion inner membrane</keyword>
<dbReference type="Gene3D" id="1.20.5.260">
    <property type="entry name" value="Cytochrome b-c1 complex subunit 9"/>
    <property type="match status" value="1"/>
</dbReference>
<accession>A0A9C7PZH2</accession>
<dbReference type="Proteomes" id="UP001061958">
    <property type="component" value="Unassembled WGS sequence"/>
</dbReference>
<evidence type="ECO:0000256" key="11">
    <source>
        <dbReference type="RuleBase" id="RU368056"/>
    </source>
</evidence>
<dbReference type="InterPro" id="IPR036656">
    <property type="entry name" value="QCR9_sf"/>
</dbReference>
<dbReference type="Pfam" id="PF05365">
    <property type="entry name" value="UCR_UQCRX_QCR9"/>
    <property type="match status" value="1"/>
</dbReference>
<evidence type="ECO:0000256" key="8">
    <source>
        <dbReference type="ARBA" id="ARBA00022989"/>
    </source>
</evidence>
<reference evidence="12" key="1">
    <citation type="journal article" date="2022" name="Proc. Natl. Acad. Sci. U.S.A.">
        <title>Life cycle and functional genomics of the unicellular red alga Galdieria for elucidating algal and plant evolution and industrial use.</title>
        <authorList>
            <person name="Hirooka S."/>
            <person name="Itabashi T."/>
            <person name="Ichinose T.M."/>
            <person name="Onuma R."/>
            <person name="Fujiwara T."/>
            <person name="Yamashita S."/>
            <person name="Jong L.W."/>
            <person name="Tomita R."/>
            <person name="Iwane A.H."/>
            <person name="Miyagishima S.Y."/>
        </authorList>
    </citation>
    <scope>NUCLEOTIDE SEQUENCE</scope>
    <source>
        <strain evidence="12">NBRC 102759</strain>
    </source>
</reference>
<keyword evidence="5 11" id="KW-0812">Transmembrane</keyword>
<evidence type="ECO:0000256" key="6">
    <source>
        <dbReference type="ARBA" id="ARBA00022792"/>
    </source>
</evidence>
<dbReference type="GO" id="GO:0006122">
    <property type="term" value="P:mitochondrial electron transport, ubiquinol to cytochrome c"/>
    <property type="evidence" value="ECO:0007669"/>
    <property type="project" value="UniProtKB-UniRule"/>
</dbReference>
<evidence type="ECO:0000313" key="12">
    <source>
        <dbReference type="EMBL" id="GJQ12736.1"/>
    </source>
</evidence>
<keyword evidence="8 11" id="KW-1133">Transmembrane helix</keyword>
<keyword evidence="7 11" id="KW-0249">Electron transport</keyword>
<dbReference type="SUPFAM" id="SSF81514">
    <property type="entry name" value="Subunit X (non-heme 7 kDa protein) of cytochrome bc1 complex (Ubiquinol-cytochrome c reductase)"/>
    <property type="match status" value="1"/>
</dbReference>
<proteinExistence type="inferred from homology"/>
<keyword evidence="10 11" id="KW-0472">Membrane</keyword>
<evidence type="ECO:0000256" key="3">
    <source>
        <dbReference type="ARBA" id="ARBA00022448"/>
    </source>
</evidence>
<evidence type="ECO:0000256" key="10">
    <source>
        <dbReference type="ARBA" id="ARBA00023136"/>
    </source>
</evidence>
<dbReference type="OrthoDB" id="44067at2759"/>
<dbReference type="PANTHER" id="PTHR12980:SF0">
    <property type="entry name" value="CYTOCHROME B-C1 COMPLEX SUBUNIT 9"/>
    <property type="match status" value="1"/>
</dbReference>
<evidence type="ECO:0000256" key="1">
    <source>
        <dbReference type="ARBA" id="ARBA00004434"/>
    </source>
</evidence>
<evidence type="ECO:0000256" key="5">
    <source>
        <dbReference type="ARBA" id="ARBA00022692"/>
    </source>
</evidence>
<gene>
    <name evidence="12" type="ORF">GpartN1_g4527.t1</name>
</gene>
<protein>
    <recommendedName>
        <fullName evidence="11">Complex III subunit 9</fullName>
    </recommendedName>
</protein>
<evidence type="ECO:0000256" key="7">
    <source>
        <dbReference type="ARBA" id="ARBA00022982"/>
    </source>
</evidence>
<comment type="caution">
    <text evidence="12">The sequence shown here is derived from an EMBL/GenBank/DDBJ whole genome shotgun (WGS) entry which is preliminary data.</text>
</comment>
<comment type="similarity">
    <text evidence="2 11">Belongs to the UQCR10/QCR9 family.</text>
</comment>